<dbReference type="SUPFAM" id="SSF51735">
    <property type="entry name" value="NAD(P)-binding Rossmann-fold domains"/>
    <property type="match status" value="1"/>
</dbReference>
<gene>
    <name evidence="4" type="ORF">Sste5346_004719</name>
</gene>
<comment type="similarity">
    <text evidence="1">Belongs to the short-chain dehydrogenases/reductases (SDR) family.</text>
</comment>
<evidence type="ECO:0000256" key="1">
    <source>
        <dbReference type="ARBA" id="ARBA00006484"/>
    </source>
</evidence>
<comment type="caution">
    <text evidence="4">The sequence shown here is derived from an EMBL/GenBank/DDBJ whole genome shotgun (WGS) entry which is preliminary data.</text>
</comment>
<dbReference type="PANTHER" id="PTHR43477">
    <property type="entry name" value="DIHYDROANTICAPSIN 7-DEHYDROGENASE"/>
    <property type="match status" value="1"/>
</dbReference>
<proteinExistence type="inferred from homology"/>
<keyword evidence="2" id="KW-0521">NADP</keyword>
<accession>A0ABR3Z6T8</accession>
<dbReference type="Proteomes" id="UP001583186">
    <property type="component" value="Unassembled WGS sequence"/>
</dbReference>
<dbReference type="InterPro" id="IPR036291">
    <property type="entry name" value="NAD(P)-bd_dom_sf"/>
</dbReference>
<dbReference type="EMBL" id="JAWCUI010000023">
    <property type="protein sequence ID" value="KAL1896334.1"/>
    <property type="molecule type" value="Genomic_DNA"/>
</dbReference>
<dbReference type="InterPro" id="IPR057571">
    <property type="entry name" value="SDR_PhqE-like"/>
</dbReference>
<dbReference type="Pfam" id="PF23441">
    <property type="entry name" value="SDR"/>
    <property type="match status" value="1"/>
</dbReference>
<evidence type="ECO:0000256" key="2">
    <source>
        <dbReference type="ARBA" id="ARBA00022857"/>
    </source>
</evidence>
<keyword evidence="3" id="KW-0560">Oxidoreductase</keyword>
<dbReference type="PRINTS" id="PR00081">
    <property type="entry name" value="GDHRDH"/>
</dbReference>
<dbReference type="Gene3D" id="3.40.50.720">
    <property type="entry name" value="NAD(P)-binding Rossmann-like Domain"/>
    <property type="match status" value="1"/>
</dbReference>
<evidence type="ECO:0000313" key="5">
    <source>
        <dbReference type="Proteomes" id="UP001583186"/>
    </source>
</evidence>
<dbReference type="InterPro" id="IPR051122">
    <property type="entry name" value="SDR_DHRS6-like"/>
</dbReference>
<sequence>MAPSPFRKLQDRHVFVIGGTSGIGYAVAEGALADGARVTVASSTQARIDKAVSTLSEAYGPGAHIRGLQCDLSSGDIESTLENLFLSAVKSHDNRPVDHVVYTAANGLTIQGLADVTRESILEGAQMRMFVPILLAKVAQRHLPKASTSSLTFTSGQASDLPPPGWSVVVFFTGGTETMTKGLAIDMAPVRVNTVLPGMVKTDLWKVLPDEQRDQFFTEMEKKLPVGAMGRPEDVAEAYLWLMKDRFATGTMAYSNGGSLII</sequence>
<dbReference type="CDD" id="cd05233">
    <property type="entry name" value="SDR_c"/>
    <property type="match status" value="1"/>
</dbReference>
<name>A0ABR3Z6T8_9PEZI</name>
<reference evidence="4 5" key="1">
    <citation type="journal article" date="2024" name="IMA Fungus">
        <title>IMA Genome - F19 : A genome assembly and annotation guide to empower mycologists, including annotated draft genome sequences of Ceratocystis pirilliformis, Diaporthe australafricana, Fusarium ophioides, Paecilomyces lecythidis, and Sporothrix stenoceras.</title>
        <authorList>
            <person name="Aylward J."/>
            <person name="Wilson A.M."/>
            <person name="Visagie C.M."/>
            <person name="Spraker J."/>
            <person name="Barnes I."/>
            <person name="Buitendag C."/>
            <person name="Ceriani C."/>
            <person name="Del Mar Angel L."/>
            <person name="du Plessis D."/>
            <person name="Fuchs T."/>
            <person name="Gasser K."/>
            <person name="Kramer D."/>
            <person name="Li W."/>
            <person name="Munsamy K."/>
            <person name="Piso A."/>
            <person name="Price J.L."/>
            <person name="Sonnekus B."/>
            <person name="Thomas C."/>
            <person name="van der Nest A."/>
            <person name="van Dijk A."/>
            <person name="van Heerden A."/>
            <person name="van Vuuren N."/>
            <person name="Yilmaz N."/>
            <person name="Duong T.A."/>
            <person name="van der Merwe N.A."/>
            <person name="Wingfield M.J."/>
            <person name="Wingfield B.D."/>
        </authorList>
    </citation>
    <scope>NUCLEOTIDE SEQUENCE [LARGE SCALE GENOMIC DNA]</scope>
    <source>
        <strain evidence="4 5">CMW 5346</strain>
    </source>
</reference>
<dbReference type="InterPro" id="IPR002347">
    <property type="entry name" value="SDR_fam"/>
</dbReference>
<evidence type="ECO:0000256" key="3">
    <source>
        <dbReference type="ARBA" id="ARBA00023002"/>
    </source>
</evidence>
<evidence type="ECO:0000313" key="4">
    <source>
        <dbReference type="EMBL" id="KAL1896334.1"/>
    </source>
</evidence>
<dbReference type="PANTHER" id="PTHR43477:SF1">
    <property type="entry name" value="DIHYDROANTICAPSIN 7-DEHYDROGENASE"/>
    <property type="match status" value="1"/>
</dbReference>
<keyword evidence="5" id="KW-1185">Reference proteome</keyword>
<organism evidence="4 5">
    <name type="scientific">Sporothrix stenoceras</name>
    <dbReference type="NCBI Taxonomy" id="5173"/>
    <lineage>
        <taxon>Eukaryota</taxon>
        <taxon>Fungi</taxon>
        <taxon>Dikarya</taxon>
        <taxon>Ascomycota</taxon>
        <taxon>Pezizomycotina</taxon>
        <taxon>Sordariomycetes</taxon>
        <taxon>Sordariomycetidae</taxon>
        <taxon>Ophiostomatales</taxon>
        <taxon>Ophiostomataceae</taxon>
        <taxon>Sporothrix</taxon>
    </lineage>
</organism>
<protein>
    <submittedName>
        <fullName evidence="4">Uncharacterized protein</fullName>
    </submittedName>
</protein>